<dbReference type="InterPro" id="IPR003995">
    <property type="entry name" value="RTX_toxin_determinant-A"/>
</dbReference>
<evidence type="ECO:0000256" key="6">
    <source>
        <dbReference type="ARBA" id="ARBA00022737"/>
    </source>
</evidence>
<dbReference type="EMBL" id="BIMW01000061">
    <property type="protein sequence ID" value="GCE93096.1"/>
    <property type="molecule type" value="Genomic_DNA"/>
</dbReference>
<dbReference type="PRINTS" id="PR01488">
    <property type="entry name" value="RTXTOXINA"/>
</dbReference>
<gene>
    <name evidence="10" type="ORF">NIES46_11450</name>
</gene>
<proteinExistence type="predicted"/>
<dbReference type="PANTHER" id="PTHR38340:SF1">
    <property type="entry name" value="S-LAYER PROTEIN"/>
    <property type="match status" value="1"/>
</dbReference>
<dbReference type="Gene3D" id="2.150.10.10">
    <property type="entry name" value="Serralysin-like metalloprotease, C-terminal"/>
    <property type="match status" value="7"/>
</dbReference>
<keyword evidence="6" id="KW-0677">Repeat</keyword>
<dbReference type="PRINTS" id="PR00313">
    <property type="entry name" value="CABNDNGRPT"/>
</dbReference>
<comment type="caution">
    <text evidence="10">The sequence shown here is derived from an EMBL/GenBank/DDBJ whole genome shotgun (WGS) entry which is preliminary data.</text>
</comment>
<dbReference type="InterPro" id="IPR050557">
    <property type="entry name" value="RTX_toxin/Mannuronan_C5-epim"/>
</dbReference>
<protein>
    <recommendedName>
        <fullName evidence="9">Peptidase M10 serralysin C-terminal domain-containing protein</fullName>
    </recommendedName>
</protein>
<dbReference type="InterPro" id="IPR011049">
    <property type="entry name" value="Serralysin-like_metalloprot_C"/>
</dbReference>
<keyword evidence="11" id="KW-1185">Reference proteome</keyword>
<comment type="subcellular location">
    <subcellularLocation>
        <location evidence="2">Membrane</location>
    </subcellularLocation>
    <subcellularLocation>
        <location evidence="3">Secreted</location>
    </subcellularLocation>
</comment>
<evidence type="ECO:0000256" key="1">
    <source>
        <dbReference type="ARBA" id="ARBA00001913"/>
    </source>
</evidence>
<reference evidence="10 11" key="1">
    <citation type="journal article" date="2019" name="J Genomics">
        <title>The Draft Genome of a Hydrogen-producing Cyanobacterium, Arthrospira platensis NIES-46.</title>
        <authorList>
            <person name="Suzuki S."/>
            <person name="Yamaguchi H."/>
            <person name="Kawachi M."/>
        </authorList>
    </citation>
    <scope>NUCLEOTIDE SEQUENCE [LARGE SCALE GENOMIC DNA]</scope>
    <source>
        <strain evidence="10 11">NIES-46</strain>
    </source>
</reference>
<evidence type="ECO:0000313" key="11">
    <source>
        <dbReference type="Proteomes" id="UP000326169"/>
    </source>
</evidence>
<dbReference type="Proteomes" id="UP000326169">
    <property type="component" value="Unassembled WGS sequence"/>
</dbReference>
<dbReference type="InterPro" id="IPR048165">
    <property type="entry name" value="Bluetail_dom"/>
</dbReference>
<keyword evidence="4" id="KW-0964">Secreted</keyword>
<evidence type="ECO:0000256" key="3">
    <source>
        <dbReference type="ARBA" id="ARBA00004613"/>
    </source>
</evidence>
<dbReference type="PROSITE" id="PS00330">
    <property type="entry name" value="HEMOLYSIN_CALCIUM"/>
    <property type="match status" value="6"/>
</dbReference>
<sequence length="975" mass="100119">MGRLILGTDDNDTLVAGSGDTLQALAGNNTFSISTSYSFTGNVFRGGDGDDSYMIRYGGLGRLQAGSRIEDSGGQDTLTIENRWSPGTSIDLNLDGFLSGVVGVARQDQNLLVDLSRDGEFSPEDDLVVVDFFNAAGTGAGTGFIETVNDLRGQQIINQVPVLGSDTVTDGPNIITGTDGDDTLFGTNNNDSILGLGGNDRLVSTGKGNDTLLGGLGNDTLVGGLGDDFLRGGPGNDSLVAGAGNNRLFGDGGNDTLVGNSLGENTLRGGAGNDSIVGYQNDLVLGDSGNNVLIAGSSNVTLEGGSGNDTLRISSQYRFTGNVLRGGDADNTYIIPLAFYGQAGSRIEDSGGQDTLTIVNNLSPGTSIDLNLDGFLPGVVGVARQDQNLLVDLSRDGEFSPEDDLVVVDFFNAAGTGAGTGFIETVNDLRGQQIINQVPVLGSDTVTDGPNIITGTDGDDTLFGTNNNDSILGLGGNDSLVSTGKGNDTLLGGLGNDTLIGGLGDDFLSGGPGNDSLVAGAGNNRLFGDGGNDTLVGNSLGENTLRGGAGNDSIVGYQNDLVLGDSGNNVLIARSSNVTLEGGSGNDTLSISAYSFTGNVFRGGDGDDSYMIRYGGMGRLQAGSRIEDSGGQDTLTIVNNLRPGTPIDLSLDGFLSGVVGVARQDQNLLVDLNQDGEFSPEDDLVVVDFFNAAGTGAGTGFIETVNDLRGQQIINQVPVLGSDTVTDGSDSIIIGTDDNDRLVGTGKGNDTLLGGLGNDTLIVRRGNNFLDGGPGNDRLVGGVGHDTLIGGAGRDILIGGKGNDFLDGGPGNDRLNGGPGNDTLNGGPGRDILTGGPGADVFVFGFGESRVAAPDRITDFEIGTDKIDLLNLHGGDIGVPENFTRARNNNAPTLRRLVNQVFRNADGGQPGQQELEPNSAVLVRATNADIRGTYLVINDNVPGFQPQNDLVINITGYTGDLPGFGEIPLEDFFVI</sequence>
<evidence type="ECO:0000256" key="2">
    <source>
        <dbReference type="ARBA" id="ARBA00004370"/>
    </source>
</evidence>
<feature type="domain" description="Peptidase M10 serralysin C-terminal" evidence="9">
    <location>
        <begin position="746"/>
        <end position="875"/>
    </location>
</feature>
<dbReference type="SUPFAM" id="SSF51120">
    <property type="entry name" value="beta-Roll"/>
    <property type="match status" value="5"/>
</dbReference>
<evidence type="ECO:0000256" key="5">
    <source>
        <dbReference type="ARBA" id="ARBA00022656"/>
    </source>
</evidence>
<accession>A0A5M3T5L9</accession>
<dbReference type="InterPro" id="IPR018511">
    <property type="entry name" value="Hemolysin-typ_Ca-bd_CS"/>
</dbReference>
<keyword evidence="8" id="KW-0472">Membrane</keyword>
<evidence type="ECO:0000313" key="10">
    <source>
        <dbReference type="EMBL" id="GCE93096.1"/>
    </source>
</evidence>
<dbReference type="InterPro" id="IPR013858">
    <property type="entry name" value="Peptidase_M10B_C"/>
</dbReference>
<dbReference type="GeneID" id="301682047"/>
<dbReference type="RefSeq" id="WP_152088437.1">
    <property type="nucleotide sequence ID" value="NZ_BIMW01000061.1"/>
</dbReference>
<evidence type="ECO:0000256" key="7">
    <source>
        <dbReference type="ARBA" id="ARBA00023026"/>
    </source>
</evidence>
<dbReference type="InterPro" id="IPR001343">
    <property type="entry name" value="Hemolysn_Ca-bd"/>
</dbReference>
<evidence type="ECO:0000256" key="4">
    <source>
        <dbReference type="ARBA" id="ARBA00022525"/>
    </source>
</evidence>
<organism evidence="10 11">
    <name type="scientific">Limnospira platensis NIES-46</name>
    <dbReference type="NCBI Taxonomy" id="1236695"/>
    <lineage>
        <taxon>Bacteria</taxon>
        <taxon>Bacillati</taxon>
        <taxon>Cyanobacteriota</taxon>
        <taxon>Cyanophyceae</taxon>
        <taxon>Oscillatoriophycideae</taxon>
        <taxon>Oscillatoriales</taxon>
        <taxon>Sirenicapillariaceae</taxon>
        <taxon>Limnospira</taxon>
    </lineage>
</organism>
<keyword evidence="5" id="KW-0800">Toxin</keyword>
<keyword evidence="7" id="KW-0843">Virulence</keyword>
<dbReference type="NCBIfam" id="NF041519">
    <property type="entry name" value="bluetail"/>
    <property type="match status" value="1"/>
</dbReference>
<dbReference type="Pfam" id="PF08548">
    <property type="entry name" value="Peptidase_M10_C"/>
    <property type="match status" value="1"/>
</dbReference>
<dbReference type="Pfam" id="PF00353">
    <property type="entry name" value="HemolysinCabind"/>
    <property type="match status" value="11"/>
</dbReference>
<dbReference type="PANTHER" id="PTHR38340">
    <property type="entry name" value="S-LAYER PROTEIN"/>
    <property type="match status" value="1"/>
</dbReference>
<comment type="cofactor">
    <cofactor evidence="1">
        <name>Ca(2+)</name>
        <dbReference type="ChEBI" id="CHEBI:29108"/>
    </cofactor>
</comment>
<evidence type="ECO:0000256" key="8">
    <source>
        <dbReference type="ARBA" id="ARBA00023136"/>
    </source>
</evidence>
<evidence type="ECO:0000259" key="9">
    <source>
        <dbReference type="Pfam" id="PF08548"/>
    </source>
</evidence>
<name>A0A5M3T5L9_LIMPL</name>